<organism evidence="7 8">
    <name type="scientific">Durusdinium trenchii</name>
    <dbReference type="NCBI Taxonomy" id="1381693"/>
    <lineage>
        <taxon>Eukaryota</taxon>
        <taxon>Sar</taxon>
        <taxon>Alveolata</taxon>
        <taxon>Dinophyceae</taxon>
        <taxon>Suessiales</taxon>
        <taxon>Symbiodiniaceae</taxon>
        <taxon>Durusdinium</taxon>
    </lineage>
</organism>
<feature type="transmembrane region" description="Helical" evidence="5">
    <location>
        <begin position="55"/>
        <end position="77"/>
    </location>
</feature>
<feature type="transmembrane region" description="Helical" evidence="5">
    <location>
        <begin position="239"/>
        <end position="268"/>
    </location>
</feature>
<feature type="domain" description="Amino acid transporter transmembrane" evidence="6">
    <location>
        <begin position="22"/>
        <end position="408"/>
    </location>
</feature>
<feature type="transmembrane region" description="Helical" evidence="5">
    <location>
        <begin position="98"/>
        <end position="120"/>
    </location>
</feature>
<feature type="transmembrane region" description="Helical" evidence="5">
    <location>
        <begin position="205"/>
        <end position="227"/>
    </location>
</feature>
<keyword evidence="2 5" id="KW-0812">Transmembrane</keyword>
<feature type="transmembrane region" description="Helical" evidence="5">
    <location>
        <begin position="356"/>
        <end position="380"/>
    </location>
</feature>
<dbReference type="EMBL" id="CAXAMM010042562">
    <property type="protein sequence ID" value="CAK9105519.1"/>
    <property type="molecule type" value="Genomic_DNA"/>
</dbReference>
<dbReference type="PANTHER" id="PTHR22950">
    <property type="entry name" value="AMINO ACID TRANSPORTER"/>
    <property type="match status" value="1"/>
</dbReference>
<evidence type="ECO:0000313" key="7">
    <source>
        <dbReference type="EMBL" id="CAK9105519.1"/>
    </source>
</evidence>
<evidence type="ECO:0000256" key="4">
    <source>
        <dbReference type="ARBA" id="ARBA00023136"/>
    </source>
</evidence>
<sequence length="416" mass="44190">MEPEMKAPLLPEKKVADVQSGTGTPFSTALNLAATSMGTGLLTLPHVFACCGPKMASALLLVLAVTTDVTLVLLVKLGRMLGVTTFGSLMCRIFGKSGSLVFQLTLISVLFLALTAMQRVVLDLLPIFVESICGLIPGTVKPLALSMFVNLFVIAACFSKNYHSLRFTSGAALLCLLPFVLSLWFNAARSTEQPRSTNESISQEGFLLASPILASSLAGGHFSVIDMASQLQSRYKESIYGVIHVVFLGLIPCCYVSVSWAGVVLFGADTPEDILVEFQGDYMMEVARGILSFTNALRMPLILMPLHSLVCDTFHLLSRSAHESSALQAWRLGVGMPTLLLSSAALAQYLSSLSSILGLLGGTCGVVGCFCVPGAMYLRVSYTKEGKTTPNGAAAATFAIVIGIAVVISCCLSWLH</sequence>
<evidence type="ECO:0000256" key="1">
    <source>
        <dbReference type="ARBA" id="ARBA00004141"/>
    </source>
</evidence>
<keyword evidence="3 5" id="KW-1133">Transmembrane helix</keyword>
<accession>A0ABP0RZK5</accession>
<evidence type="ECO:0000313" key="8">
    <source>
        <dbReference type="Proteomes" id="UP001642464"/>
    </source>
</evidence>
<keyword evidence="8" id="KW-1185">Reference proteome</keyword>
<evidence type="ECO:0000256" key="3">
    <source>
        <dbReference type="ARBA" id="ARBA00022989"/>
    </source>
</evidence>
<feature type="transmembrane region" description="Helical" evidence="5">
    <location>
        <begin position="140"/>
        <end position="158"/>
    </location>
</feature>
<evidence type="ECO:0000256" key="2">
    <source>
        <dbReference type="ARBA" id="ARBA00022692"/>
    </source>
</evidence>
<keyword evidence="4 5" id="KW-0472">Membrane</keyword>
<dbReference type="InterPro" id="IPR013057">
    <property type="entry name" value="AA_transpt_TM"/>
</dbReference>
<dbReference type="Pfam" id="PF01490">
    <property type="entry name" value="Aa_trans"/>
    <property type="match status" value="1"/>
</dbReference>
<name>A0ABP0RZK5_9DINO</name>
<dbReference type="Proteomes" id="UP001642464">
    <property type="component" value="Unassembled WGS sequence"/>
</dbReference>
<gene>
    <name evidence="7" type="ORF">SCF082_LOCUS49180</name>
</gene>
<feature type="transmembrane region" description="Helical" evidence="5">
    <location>
        <begin position="165"/>
        <end position="185"/>
    </location>
</feature>
<evidence type="ECO:0000259" key="6">
    <source>
        <dbReference type="Pfam" id="PF01490"/>
    </source>
</evidence>
<feature type="transmembrane region" description="Helical" evidence="5">
    <location>
        <begin position="392"/>
        <end position="415"/>
    </location>
</feature>
<comment type="caution">
    <text evidence="7">The sequence shown here is derived from an EMBL/GenBank/DDBJ whole genome shotgun (WGS) entry which is preliminary data.</text>
</comment>
<feature type="transmembrane region" description="Helical" evidence="5">
    <location>
        <begin position="329"/>
        <end position="350"/>
    </location>
</feature>
<proteinExistence type="predicted"/>
<protein>
    <recommendedName>
        <fullName evidence="6">Amino acid transporter transmembrane domain-containing protein</fullName>
    </recommendedName>
</protein>
<reference evidence="7 8" key="1">
    <citation type="submission" date="2024-02" db="EMBL/GenBank/DDBJ databases">
        <authorList>
            <person name="Chen Y."/>
            <person name="Shah S."/>
            <person name="Dougan E. K."/>
            <person name="Thang M."/>
            <person name="Chan C."/>
        </authorList>
    </citation>
    <scope>NUCLEOTIDE SEQUENCE [LARGE SCALE GENOMIC DNA]</scope>
</reference>
<evidence type="ECO:0000256" key="5">
    <source>
        <dbReference type="SAM" id="Phobius"/>
    </source>
</evidence>
<comment type="subcellular location">
    <subcellularLocation>
        <location evidence="1">Membrane</location>
        <topology evidence="1">Multi-pass membrane protein</topology>
    </subcellularLocation>
</comment>